<dbReference type="Pfam" id="PF00702">
    <property type="entry name" value="Hydrolase"/>
    <property type="match status" value="1"/>
</dbReference>
<dbReference type="GO" id="GO:0005391">
    <property type="term" value="F:P-type sodium:potassium-exchanging transporter activity"/>
    <property type="evidence" value="ECO:0007669"/>
    <property type="project" value="TreeGrafter"/>
</dbReference>
<keyword evidence="2" id="KW-1003">Cell membrane</keyword>
<dbReference type="Pfam" id="PF00689">
    <property type="entry name" value="Cation_ATPase_C"/>
    <property type="match status" value="1"/>
</dbReference>
<comment type="subcellular location">
    <subcellularLocation>
        <location evidence="1">Cell membrane</location>
        <topology evidence="1">Multi-pass membrane protein</topology>
    </subcellularLocation>
</comment>
<evidence type="ECO:0000256" key="4">
    <source>
        <dbReference type="ARBA" id="ARBA00022741"/>
    </source>
</evidence>
<feature type="transmembrane region" description="Helical" evidence="10">
    <location>
        <begin position="1047"/>
        <end position="1066"/>
    </location>
</feature>
<evidence type="ECO:0000256" key="3">
    <source>
        <dbReference type="ARBA" id="ARBA00022692"/>
    </source>
</evidence>
<evidence type="ECO:0000313" key="13">
    <source>
        <dbReference type="Proteomes" id="UP000001072"/>
    </source>
</evidence>
<dbReference type="Proteomes" id="UP000001072">
    <property type="component" value="Unassembled WGS sequence"/>
</dbReference>
<dbReference type="AlphaFoldDB" id="F4RM90"/>
<keyword evidence="5" id="KW-0067">ATP-binding</keyword>
<feature type="transmembrane region" description="Helical" evidence="10">
    <location>
        <begin position="946"/>
        <end position="973"/>
    </location>
</feature>
<dbReference type="Pfam" id="PF00690">
    <property type="entry name" value="Cation_ATPase_N"/>
    <property type="match status" value="1"/>
</dbReference>
<evidence type="ECO:0000256" key="5">
    <source>
        <dbReference type="ARBA" id="ARBA00022840"/>
    </source>
</evidence>
<feature type="transmembrane region" description="Helical" evidence="10">
    <location>
        <begin position="350"/>
        <end position="375"/>
    </location>
</feature>
<accession>F4RM90</accession>
<dbReference type="FunFam" id="3.40.50.1000:FF:000083">
    <property type="entry name" value="Sodium/potassium-transporting ATPase subunit alpha"/>
    <property type="match status" value="1"/>
</dbReference>
<keyword evidence="3 10" id="KW-0812">Transmembrane</keyword>
<dbReference type="InterPro" id="IPR023298">
    <property type="entry name" value="ATPase_P-typ_TM_dom_sf"/>
</dbReference>
<dbReference type="InterPro" id="IPR023299">
    <property type="entry name" value="ATPase_P-typ_cyto_dom_N"/>
</dbReference>
<dbReference type="InterPro" id="IPR008250">
    <property type="entry name" value="ATPase_P-typ_transduc_dom_A_sf"/>
</dbReference>
<dbReference type="RefSeq" id="XP_007410212.1">
    <property type="nucleotide sequence ID" value="XM_007410150.1"/>
</dbReference>
<dbReference type="SFLD" id="SFLDF00027">
    <property type="entry name" value="p-type_atpase"/>
    <property type="match status" value="1"/>
</dbReference>
<dbReference type="KEGG" id="mlr:MELLADRAFT_48408"/>
<dbReference type="GO" id="GO:0016887">
    <property type="term" value="F:ATP hydrolysis activity"/>
    <property type="evidence" value="ECO:0007669"/>
    <property type="project" value="InterPro"/>
</dbReference>
<dbReference type="Gene3D" id="2.70.150.10">
    <property type="entry name" value="Calcium-transporting ATPase, cytoplasmic transduction domain A"/>
    <property type="match status" value="1"/>
</dbReference>
<dbReference type="VEuPathDB" id="FungiDB:MELLADRAFT_48408"/>
<dbReference type="SFLD" id="SFLDG00002">
    <property type="entry name" value="C1.7:_P-type_atpase_like"/>
    <property type="match status" value="1"/>
</dbReference>
<feature type="domain" description="Cation-transporting P-type ATPase N-terminal" evidence="11">
    <location>
        <begin position="106"/>
        <end position="179"/>
    </location>
</feature>
<proteinExistence type="predicted"/>
<dbReference type="HOGENOM" id="CLU_002360_4_1_1"/>
<dbReference type="InterPro" id="IPR059000">
    <property type="entry name" value="ATPase_P-type_domA"/>
</dbReference>
<dbReference type="SMART" id="SM00831">
    <property type="entry name" value="Cation_ATPase_N"/>
    <property type="match status" value="1"/>
</dbReference>
<dbReference type="eggNOG" id="KOG0203">
    <property type="taxonomic scope" value="Eukaryota"/>
</dbReference>
<dbReference type="PANTHER" id="PTHR43294">
    <property type="entry name" value="SODIUM/POTASSIUM-TRANSPORTING ATPASE SUBUNIT ALPHA"/>
    <property type="match status" value="1"/>
</dbReference>
<keyword evidence="4" id="KW-0547">Nucleotide-binding</keyword>
<dbReference type="SUPFAM" id="SSF81660">
    <property type="entry name" value="Metal cation-transporting ATPase, ATP-binding domain N"/>
    <property type="match status" value="1"/>
</dbReference>
<feature type="region of interest" description="Disordered" evidence="9">
    <location>
        <begin position="1"/>
        <end position="34"/>
    </location>
</feature>
<evidence type="ECO:0000256" key="8">
    <source>
        <dbReference type="ARBA" id="ARBA00023136"/>
    </source>
</evidence>
<feature type="transmembrane region" description="Helical" evidence="10">
    <location>
        <begin position="905"/>
        <end position="925"/>
    </location>
</feature>
<evidence type="ECO:0000256" key="7">
    <source>
        <dbReference type="ARBA" id="ARBA00022989"/>
    </source>
</evidence>
<keyword evidence="13" id="KW-1185">Reference proteome</keyword>
<dbReference type="Gene3D" id="1.20.1110.10">
    <property type="entry name" value="Calcium-transporting ATPase, transmembrane domain"/>
    <property type="match status" value="1"/>
</dbReference>
<dbReference type="GO" id="GO:0036376">
    <property type="term" value="P:sodium ion export across plasma membrane"/>
    <property type="evidence" value="ECO:0007669"/>
    <property type="project" value="TreeGrafter"/>
</dbReference>
<reference evidence="13" key="1">
    <citation type="journal article" date="2011" name="Proc. Natl. Acad. Sci. U.S.A.">
        <title>Obligate biotrophy features unraveled by the genomic analysis of rust fungi.</title>
        <authorList>
            <person name="Duplessis S."/>
            <person name="Cuomo C.A."/>
            <person name="Lin Y.-C."/>
            <person name="Aerts A."/>
            <person name="Tisserant E."/>
            <person name="Veneault-Fourrey C."/>
            <person name="Joly D.L."/>
            <person name="Hacquard S."/>
            <person name="Amselem J."/>
            <person name="Cantarel B.L."/>
            <person name="Chiu R."/>
            <person name="Coutinho P.M."/>
            <person name="Feau N."/>
            <person name="Field M."/>
            <person name="Frey P."/>
            <person name="Gelhaye E."/>
            <person name="Goldberg J."/>
            <person name="Grabherr M.G."/>
            <person name="Kodira C.D."/>
            <person name="Kohler A."/>
            <person name="Kuees U."/>
            <person name="Lindquist E.A."/>
            <person name="Lucas S.M."/>
            <person name="Mago R."/>
            <person name="Mauceli E."/>
            <person name="Morin E."/>
            <person name="Murat C."/>
            <person name="Pangilinan J.L."/>
            <person name="Park R."/>
            <person name="Pearson M."/>
            <person name="Quesneville H."/>
            <person name="Rouhier N."/>
            <person name="Sakthikumar S."/>
            <person name="Salamov A.A."/>
            <person name="Schmutz J."/>
            <person name="Selles B."/>
            <person name="Shapiro H."/>
            <person name="Tanguay P."/>
            <person name="Tuskan G.A."/>
            <person name="Henrissat B."/>
            <person name="Van de Peer Y."/>
            <person name="Rouze P."/>
            <person name="Ellis J.G."/>
            <person name="Dodds P.N."/>
            <person name="Schein J.E."/>
            <person name="Zhong S."/>
            <person name="Hamelin R.C."/>
            <person name="Grigoriev I.V."/>
            <person name="Szabo L.J."/>
            <person name="Martin F."/>
        </authorList>
    </citation>
    <scope>NUCLEOTIDE SEQUENCE [LARGE SCALE GENOMIC DNA]</scope>
    <source>
        <strain evidence="13">98AG31 / pathotype 3-4-7</strain>
    </source>
</reference>
<gene>
    <name evidence="12" type="ORF">MELLADRAFT_48408</name>
</gene>
<organism evidence="13">
    <name type="scientific">Melampsora larici-populina (strain 98AG31 / pathotype 3-4-7)</name>
    <name type="common">Poplar leaf rust fungus</name>
    <dbReference type="NCBI Taxonomy" id="747676"/>
    <lineage>
        <taxon>Eukaryota</taxon>
        <taxon>Fungi</taxon>
        <taxon>Dikarya</taxon>
        <taxon>Basidiomycota</taxon>
        <taxon>Pucciniomycotina</taxon>
        <taxon>Pucciniomycetes</taxon>
        <taxon>Pucciniales</taxon>
        <taxon>Melampsoraceae</taxon>
        <taxon>Melampsora</taxon>
    </lineage>
</organism>
<sequence>MDEKDSLKDAVNVGASHASKSVEDEEKQIGFATSSRTPRVDALNRQLRIERTNSICLATAPPRTSPGTTFPALYKTMSIQVENVEKSKATDSKMEGKQATDLANLEFHAISVDDLLSRLATSTIHGLDQNQVTRRMTQYGPNVISPPPKNLAKKIFFYIFGGFGSLLFVASLICFLAWKPIGEPDPQSANLVLAIVLLLVIVIQAIFNAWQDNVTSRVMASISNLVGAEALVLRDGKLATVAASELVPGDLIKVTLGCKLPADLRLIEISSDLKFDRSILTGESDAIAATIDSTDCNFLETRNVALQGTLCTSGSGMGIVVQTGDNTVFGRIAKLSSQSSGRRTTLEAEILRFVTIIASLAIVVASFIIILWAAWLRVKHPNFISVSGLLINVVSVMVAFIPEGLPVCVTLSLTVIANAMRKKKVLCKSLATVETLGAVDVLLSDKTGTLTTGKMTVTNLAFGTTYMSASVAKEAIRSDDKIKGDDSNSSHALKDLACLRDLAAIAAICNDAMFEDEEPVNQMDIETTKVNGDATDSGLLKFSQSIQSVSKSRESWKEISKIAFNSKNKFAMKLMKAEARDSYPGGVITSVASCANSMVIFVKGAPDVLLPKCSSLVDSDGIEVELTEHLTRSLIKAQERFASQGERVLLLSRKVIPLDSLDMDLINDAGYLSGLVSDLTIVGLLALTDPPKHDTAETVRICRRAGMRFFIVTGDFALTAAAIGKKVGVITTDNPHFLVDLPRNQDLDTIPSYSAEDPEGNMPHAVVLTGSDLFQMTDSQWKQTLCYREIVFARTSPQQKLQITKRFQDAGHTVAVTGDGVNDAPALKAADIGIAMGGGSEVAMEAADLVLLEDFSAIVTAIEYGRMCFENLKKVCLYLLPAGSFSELMPILLNVLFGLPQALSSFQMIIICVGTDVLPALSLIYEKPESDLLLRKPRDRKKERLVNWQLLFHAYFFIGLLETLCAMATAFYFGFVRHGIPFSAIWLSYGEVKGVSTDRLNEATYRCQSIYFFCLVFMQWGNLLATRTRRLSIFHQSPIFKKATNNYYLFPAMIFALLVTIFFSYVSWFQKVMFTRGVAFENYLMPLAFAVGILMCDEVRKYFVRRYPRGPIAKMAW</sequence>
<dbReference type="Pfam" id="PF13246">
    <property type="entry name" value="Cation_ATPase"/>
    <property type="match status" value="1"/>
</dbReference>
<dbReference type="SUPFAM" id="SSF56784">
    <property type="entry name" value="HAD-like"/>
    <property type="match status" value="1"/>
</dbReference>
<feature type="transmembrane region" description="Helical" evidence="10">
    <location>
        <begin position="387"/>
        <end position="416"/>
    </location>
</feature>
<dbReference type="Pfam" id="PF00122">
    <property type="entry name" value="E1-E2_ATPase"/>
    <property type="match status" value="1"/>
</dbReference>
<feature type="transmembrane region" description="Helical" evidence="10">
    <location>
        <begin position="875"/>
        <end position="899"/>
    </location>
</feature>
<dbReference type="SFLD" id="SFLDS00003">
    <property type="entry name" value="Haloacid_Dehalogenase"/>
    <property type="match status" value="1"/>
</dbReference>
<dbReference type="Gene3D" id="3.40.1110.10">
    <property type="entry name" value="Calcium-transporting ATPase, cytoplasmic domain N"/>
    <property type="match status" value="1"/>
</dbReference>
<evidence type="ECO:0000256" key="6">
    <source>
        <dbReference type="ARBA" id="ARBA00022967"/>
    </source>
</evidence>
<evidence type="ECO:0000256" key="2">
    <source>
        <dbReference type="ARBA" id="ARBA00022475"/>
    </source>
</evidence>
<dbReference type="EMBL" id="GL883108">
    <property type="protein sequence ID" value="EGG06378.1"/>
    <property type="molecule type" value="Genomic_DNA"/>
</dbReference>
<dbReference type="PROSITE" id="PS00154">
    <property type="entry name" value="ATPASE_E1_E2"/>
    <property type="match status" value="1"/>
</dbReference>
<dbReference type="InterPro" id="IPR044492">
    <property type="entry name" value="P_typ_ATPase_HD_dom"/>
</dbReference>
<dbReference type="GO" id="GO:1990573">
    <property type="term" value="P:potassium ion import across plasma membrane"/>
    <property type="evidence" value="ECO:0007669"/>
    <property type="project" value="TreeGrafter"/>
</dbReference>
<dbReference type="InterPro" id="IPR023214">
    <property type="entry name" value="HAD_sf"/>
</dbReference>
<dbReference type="InterPro" id="IPR006068">
    <property type="entry name" value="ATPase_P-typ_cation-transptr_C"/>
</dbReference>
<feature type="transmembrane region" description="Helical" evidence="10">
    <location>
        <begin position="190"/>
        <end position="210"/>
    </location>
</feature>
<evidence type="ECO:0000256" key="1">
    <source>
        <dbReference type="ARBA" id="ARBA00004651"/>
    </source>
</evidence>
<protein>
    <recommendedName>
        <fullName evidence="11">Cation-transporting P-type ATPase N-terminal domain-containing protein</fullName>
    </recommendedName>
</protein>
<dbReference type="InterPro" id="IPR036412">
    <property type="entry name" value="HAD-like_sf"/>
</dbReference>
<keyword evidence="6" id="KW-1278">Translocase</keyword>
<dbReference type="InterPro" id="IPR050510">
    <property type="entry name" value="Cation_transp_ATPase_P-type"/>
</dbReference>
<dbReference type="GO" id="GO:0005886">
    <property type="term" value="C:plasma membrane"/>
    <property type="evidence" value="ECO:0007669"/>
    <property type="project" value="UniProtKB-SubCell"/>
</dbReference>
<evidence type="ECO:0000313" key="12">
    <source>
        <dbReference type="EMBL" id="EGG06378.1"/>
    </source>
</evidence>
<dbReference type="PRINTS" id="PR00121">
    <property type="entry name" value="NAKATPASE"/>
</dbReference>
<dbReference type="GO" id="GO:0005524">
    <property type="term" value="F:ATP binding"/>
    <property type="evidence" value="ECO:0007669"/>
    <property type="project" value="UniProtKB-KW"/>
</dbReference>
<feature type="transmembrane region" description="Helical" evidence="10">
    <location>
        <begin position="155"/>
        <end position="178"/>
    </location>
</feature>
<dbReference type="PANTHER" id="PTHR43294:SF21">
    <property type="entry name" value="CATION TRANSPORTING ATPASE"/>
    <property type="match status" value="1"/>
</dbReference>
<dbReference type="PRINTS" id="PR00119">
    <property type="entry name" value="CATATPASE"/>
</dbReference>
<dbReference type="GeneID" id="18928521"/>
<dbReference type="NCBIfam" id="TIGR01494">
    <property type="entry name" value="ATPase_P-type"/>
    <property type="match status" value="2"/>
</dbReference>
<dbReference type="InterPro" id="IPR018303">
    <property type="entry name" value="ATPase_P-typ_P_site"/>
</dbReference>
<dbReference type="OrthoDB" id="158672at2759"/>
<dbReference type="Gene3D" id="3.40.50.1000">
    <property type="entry name" value="HAD superfamily/HAD-like"/>
    <property type="match status" value="1"/>
</dbReference>
<keyword evidence="7 10" id="KW-1133">Transmembrane helix</keyword>
<keyword evidence="8 10" id="KW-0472">Membrane</keyword>
<evidence type="ECO:0000256" key="10">
    <source>
        <dbReference type="SAM" id="Phobius"/>
    </source>
</evidence>
<dbReference type="InterPro" id="IPR004014">
    <property type="entry name" value="ATPase_P-typ_cation-transptr_N"/>
</dbReference>
<evidence type="ECO:0000259" key="11">
    <source>
        <dbReference type="SMART" id="SM00831"/>
    </source>
</evidence>
<feature type="transmembrane region" description="Helical" evidence="10">
    <location>
        <begin position="1078"/>
        <end position="1096"/>
    </location>
</feature>
<dbReference type="GO" id="GO:0006883">
    <property type="term" value="P:intracellular sodium ion homeostasis"/>
    <property type="evidence" value="ECO:0007669"/>
    <property type="project" value="TreeGrafter"/>
</dbReference>
<dbReference type="GO" id="GO:1902600">
    <property type="term" value="P:proton transmembrane transport"/>
    <property type="evidence" value="ECO:0007669"/>
    <property type="project" value="TreeGrafter"/>
</dbReference>
<dbReference type="SUPFAM" id="SSF81665">
    <property type="entry name" value="Calcium ATPase, transmembrane domain M"/>
    <property type="match status" value="1"/>
</dbReference>
<name>F4RM90_MELLP</name>
<dbReference type="InParanoid" id="F4RM90"/>
<dbReference type="GO" id="GO:0030007">
    <property type="term" value="P:intracellular potassium ion homeostasis"/>
    <property type="evidence" value="ECO:0007669"/>
    <property type="project" value="TreeGrafter"/>
</dbReference>
<dbReference type="InterPro" id="IPR001757">
    <property type="entry name" value="P_typ_ATPase"/>
</dbReference>
<feature type="transmembrane region" description="Helical" evidence="10">
    <location>
        <begin position="1009"/>
        <end position="1026"/>
    </location>
</feature>
<evidence type="ECO:0000256" key="9">
    <source>
        <dbReference type="SAM" id="MobiDB-lite"/>
    </source>
</evidence>
<dbReference type="SUPFAM" id="SSF81653">
    <property type="entry name" value="Calcium ATPase, transduction domain A"/>
    <property type="match status" value="1"/>
</dbReference>